<dbReference type="AlphaFoldDB" id="A0A9W6TNI0"/>
<evidence type="ECO:0000313" key="3">
    <source>
        <dbReference type="Proteomes" id="UP001165121"/>
    </source>
</evidence>
<proteinExistence type="predicted"/>
<keyword evidence="3" id="KW-1185">Reference proteome</keyword>
<feature type="compositionally biased region" description="Acidic residues" evidence="1">
    <location>
        <begin position="167"/>
        <end position="183"/>
    </location>
</feature>
<dbReference type="EMBL" id="BSXT01000043">
    <property type="protein sequence ID" value="GMF15845.1"/>
    <property type="molecule type" value="Genomic_DNA"/>
</dbReference>
<protein>
    <submittedName>
        <fullName evidence="2">Unnamed protein product</fullName>
    </submittedName>
</protein>
<gene>
    <name evidence="2" type="ORF">Pfra01_000058100</name>
</gene>
<name>A0A9W6TNI0_9STRA</name>
<comment type="caution">
    <text evidence="2">The sequence shown here is derived from an EMBL/GenBank/DDBJ whole genome shotgun (WGS) entry which is preliminary data.</text>
</comment>
<accession>A0A9W6TNI0</accession>
<evidence type="ECO:0000256" key="1">
    <source>
        <dbReference type="SAM" id="MobiDB-lite"/>
    </source>
</evidence>
<evidence type="ECO:0000313" key="2">
    <source>
        <dbReference type="EMBL" id="GMF15845.1"/>
    </source>
</evidence>
<sequence>METRGPLEEAEPKSVGVVGVYEEEANESAPSVEDEAGEKVSDGVADSPPVDDAKEKESDVVEDSAPLLDAEEEKEREVEGGENPPAAKGVVATVTSVGSQRKRRRAIFENVSASDEKDLDENLAAPYLARLSPKSVIDGDANLMDAAADACTCLNSNEDMSVKEDQESCGDDVNDDSDWYIGG</sequence>
<feature type="region of interest" description="Disordered" evidence="1">
    <location>
        <begin position="161"/>
        <end position="183"/>
    </location>
</feature>
<dbReference type="Proteomes" id="UP001165121">
    <property type="component" value="Unassembled WGS sequence"/>
</dbReference>
<reference evidence="2" key="1">
    <citation type="submission" date="2023-04" db="EMBL/GenBank/DDBJ databases">
        <title>Phytophthora fragariaefolia NBRC 109709.</title>
        <authorList>
            <person name="Ichikawa N."/>
            <person name="Sato H."/>
            <person name="Tonouchi N."/>
        </authorList>
    </citation>
    <scope>NUCLEOTIDE SEQUENCE</scope>
    <source>
        <strain evidence="2">NBRC 109709</strain>
    </source>
</reference>
<organism evidence="2 3">
    <name type="scientific">Phytophthora fragariaefolia</name>
    <dbReference type="NCBI Taxonomy" id="1490495"/>
    <lineage>
        <taxon>Eukaryota</taxon>
        <taxon>Sar</taxon>
        <taxon>Stramenopiles</taxon>
        <taxon>Oomycota</taxon>
        <taxon>Peronosporomycetes</taxon>
        <taxon>Peronosporales</taxon>
        <taxon>Peronosporaceae</taxon>
        <taxon>Phytophthora</taxon>
    </lineage>
</organism>
<feature type="region of interest" description="Disordered" evidence="1">
    <location>
        <begin position="24"/>
        <end position="95"/>
    </location>
</feature>
<feature type="compositionally biased region" description="Acidic residues" evidence="1">
    <location>
        <begin position="24"/>
        <end position="36"/>
    </location>
</feature>